<feature type="region of interest" description="Disordered" evidence="1">
    <location>
        <begin position="114"/>
        <end position="136"/>
    </location>
</feature>
<evidence type="ECO:0000259" key="2">
    <source>
        <dbReference type="Pfam" id="PF00646"/>
    </source>
</evidence>
<sequence>MSCESVPLELWEMILDHLDLESTKALRLTSKTVSHLCSGRHFERHFRDHKVMLTSHGVQEFQALATHSQFGKLVENLTFVVGPDLRSTRERSDTIKRWSSKSITWVLARPDQDAVPEDTASLQEGSETESSDCDASSMEWSATDEPVLIQDDGKDRAANKQFFINVLEAFCALKPLRTITFWGGMSTLGIVMKGNQWDYKDGIIRRWEEVARAYYLVMAALVEARLVVDHFELYIDSPYPTSLLPALVSAPFMDFGSPASMTALEKLLGHISYSEPHRLEYRWTNFLKSLTTGADAYIIPLALRPRQDLSHIRTLRLNLYYGWHPDQTNATLSKLMQCLENITDLEHLKISDQEIELPELLKLLRKIPSVKHLELSRIFFNVGTWRWALGTSWGSWEPVLDLLATEMPHLKFLTLGHLEDSDRNIIALVRSWEDLKDFPEIQNVRSPSYGRTFNEEELAQGLDLVTTPSLADLLP</sequence>
<dbReference type="Pfam" id="PF00646">
    <property type="entry name" value="F-box"/>
    <property type="match status" value="1"/>
</dbReference>
<dbReference type="SUPFAM" id="SSF52047">
    <property type="entry name" value="RNI-like"/>
    <property type="match status" value="1"/>
</dbReference>
<dbReference type="Gene3D" id="3.80.10.10">
    <property type="entry name" value="Ribonuclease Inhibitor"/>
    <property type="match status" value="1"/>
</dbReference>
<dbReference type="AlphaFoldDB" id="A0A2I2G494"/>
<evidence type="ECO:0000313" key="4">
    <source>
        <dbReference type="Proteomes" id="UP000234275"/>
    </source>
</evidence>
<evidence type="ECO:0000313" key="3">
    <source>
        <dbReference type="EMBL" id="PLB47697.1"/>
    </source>
</evidence>
<comment type="caution">
    <text evidence="3">The sequence shown here is derived from an EMBL/GenBank/DDBJ whole genome shotgun (WGS) entry which is preliminary data.</text>
</comment>
<dbReference type="InterPro" id="IPR001810">
    <property type="entry name" value="F-box_dom"/>
</dbReference>
<proteinExistence type="predicted"/>
<organism evidence="3 4">
    <name type="scientific">Aspergillus steynii IBT 23096</name>
    <dbReference type="NCBI Taxonomy" id="1392250"/>
    <lineage>
        <taxon>Eukaryota</taxon>
        <taxon>Fungi</taxon>
        <taxon>Dikarya</taxon>
        <taxon>Ascomycota</taxon>
        <taxon>Pezizomycotina</taxon>
        <taxon>Eurotiomycetes</taxon>
        <taxon>Eurotiomycetidae</taxon>
        <taxon>Eurotiales</taxon>
        <taxon>Aspergillaceae</taxon>
        <taxon>Aspergillus</taxon>
        <taxon>Aspergillus subgen. Circumdati</taxon>
    </lineage>
</organism>
<dbReference type="SUPFAM" id="SSF81383">
    <property type="entry name" value="F-box domain"/>
    <property type="match status" value="1"/>
</dbReference>
<dbReference type="STRING" id="1392250.A0A2I2G494"/>
<accession>A0A2I2G494</accession>
<dbReference type="OrthoDB" id="3886018at2759"/>
<dbReference type="GeneID" id="36555444"/>
<dbReference type="EMBL" id="MSFO01000005">
    <property type="protein sequence ID" value="PLB47697.1"/>
    <property type="molecule type" value="Genomic_DNA"/>
</dbReference>
<name>A0A2I2G494_9EURO</name>
<dbReference type="VEuPathDB" id="FungiDB:P170DRAFT_426928"/>
<feature type="domain" description="F-box" evidence="2">
    <location>
        <begin position="6"/>
        <end position="43"/>
    </location>
</feature>
<dbReference type="InterPro" id="IPR036047">
    <property type="entry name" value="F-box-like_dom_sf"/>
</dbReference>
<evidence type="ECO:0000256" key="1">
    <source>
        <dbReference type="SAM" id="MobiDB-lite"/>
    </source>
</evidence>
<protein>
    <recommendedName>
        <fullName evidence="2">F-box domain-containing protein</fullName>
    </recommendedName>
</protein>
<dbReference type="InterPro" id="IPR032675">
    <property type="entry name" value="LRR_dom_sf"/>
</dbReference>
<gene>
    <name evidence="3" type="ORF">P170DRAFT_426928</name>
</gene>
<reference evidence="3 4" key="1">
    <citation type="submission" date="2016-12" db="EMBL/GenBank/DDBJ databases">
        <title>The genomes of Aspergillus section Nigri reveals drivers in fungal speciation.</title>
        <authorList>
            <consortium name="DOE Joint Genome Institute"/>
            <person name="Vesth T.C."/>
            <person name="Nybo J."/>
            <person name="Theobald S."/>
            <person name="Brandl J."/>
            <person name="Frisvad J.C."/>
            <person name="Nielsen K.F."/>
            <person name="Lyhne E.K."/>
            <person name="Kogle M.E."/>
            <person name="Kuo A."/>
            <person name="Riley R."/>
            <person name="Clum A."/>
            <person name="Nolan M."/>
            <person name="Lipzen A."/>
            <person name="Salamov A."/>
            <person name="Henrissat B."/>
            <person name="Wiebenga A."/>
            <person name="De Vries R.P."/>
            <person name="Grigoriev I.V."/>
            <person name="Mortensen U.H."/>
            <person name="Andersen M.R."/>
            <person name="Baker S.E."/>
        </authorList>
    </citation>
    <scope>NUCLEOTIDE SEQUENCE [LARGE SCALE GENOMIC DNA]</scope>
    <source>
        <strain evidence="3 4">IBT 23096</strain>
    </source>
</reference>
<keyword evidence="4" id="KW-1185">Reference proteome</keyword>
<dbReference type="RefSeq" id="XP_024702999.1">
    <property type="nucleotide sequence ID" value="XM_024847745.1"/>
</dbReference>
<dbReference type="Proteomes" id="UP000234275">
    <property type="component" value="Unassembled WGS sequence"/>
</dbReference>